<keyword evidence="3" id="KW-1185">Reference proteome</keyword>
<feature type="chain" id="PRO_5031420028" evidence="1">
    <location>
        <begin position="23"/>
        <end position="122"/>
    </location>
</feature>
<protein>
    <submittedName>
        <fullName evidence="2">Phage infection protein</fullName>
    </submittedName>
</protein>
<evidence type="ECO:0000313" key="2">
    <source>
        <dbReference type="EMBL" id="QJP07500.1"/>
    </source>
</evidence>
<keyword evidence="1" id="KW-0732">Signal</keyword>
<dbReference type="Proteomes" id="UP000502549">
    <property type="component" value="Chromosome"/>
</dbReference>
<organism evidence="2 3">
    <name type="scientific">Pseudomonas multiresinivorans</name>
    <dbReference type="NCBI Taxonomy" id="95301"/>
    <lineage>
        <taxon>Bacteria</taxon>
        <taxon>Pseudomonadati</taxon>
        <taxon>Pseudomonadota</taxon>
        <taxon>Gammaproteobacteria</taxon>
        <taxon>Pseudomonadales</taxon>
        <taxon>Pseudomonadaceae</taxon>
        <taxon>Pseudomonas</taxon>
    </lineage>
</organism>
<dbReference type="EMBL" id="CP048833">
    <property type="protein sequence ID" value="QJP07500.1"/>
    <property type="molecule type" value="Genomic_DNA"/>
</dbReference>
<name>A0A7Z3GNY7_9PSED</name>
<sequence>MKTKIALSLALTSLMTASAVFAAPAILNNGPRSTHQLQQQSAEARVADNGSERTIDRLHKQMDDARIADNGSERTIDRLHKQMDDARVAENGSEHTIDKLHSNMVAESGGDTVFDAHLKRVS</sequence>
<evidence type="ECO:0000256" key="1">
    <source>
        <dbReference type="SAM" id="SignalP"/>
    </source>
</evidence>
<gene>
    <name evidence="2" type="ORF">G4G71_06230</name>
</gene>
<proteinExistence type="predicted"/>
<dbReference type="AlphaFoldDB" id="A0A7Z3GNY7"/>
<dbReference type="RefSeq" id="WP_169936198.1">
    <property type="nucleotide sequence ID" value="NZ_CP048833.1"/>
</dbReference>
<feature type="signal peptide" evidence="1">
    <location>
        <begin position="1"/>
        <end position="22"/>
    </location>
</feature>
<dbReference type="KEGG" id="pmui:G4G71_06230"/>
<accession>A0A7Z3GNY7</accession>
<reference evidence="2 3" key="1">
    <citation type="submission" date="2020-02" db="EMBL/GenBank/DDBJ databases">
        <title>Complete genome sequence of Pseudomonas multiresinivorans ORNL1.</title>
        <authorList>
            <person name="Podar M."/>
        </authorList>
    </citation>
    <scope>NUCLEOTIDE SEQUENCE [LARGE SCALE GENOMIC DNA]</scope>
    <source>
        <strain evidence="3">populi</strain>
    </source>
</reference>
<evidence type="ECO:0000313" key="3">
    <source>
        <dbReference type="Proteomes" id="UP000502549"/>
    </source>
</evidence>